<organism evidence="1 2">
    <name type="scientific">Zobellia uliginosa</name>
    <dbReference type="NCBI Taxonomy" id="143224"/>
    <lineage>
        <taxon>Bacteria</taxon>
        <taxon>Pseudomonadati</taxon>
        <taxon>Bacteroidota</taxon>
        <taxon>Flavobacteriia</taxon>
        <taxon>Flavobacteriales</taxon>
        <taxon>Flavobacteriaceae</taxon>
        <taxon>Zobellia</taxon>
    </lineage>
</organism>
<dbReference type="Proteomes" id="UP000185728">
    <property type="component" value="Unassembled WGS sequence"/>
</dbReference>
<evidence type="ECO:0000313" key="2">
    <source>
        <dbReference type="Proteomes" id="UP000185728"/>
    </source>
</evidence>
<gene>
    <name evidence="1" type="ORF">SAMN05421766_102134</name>
</gene>
<accession>A0ABY1KP11</accession>
<sequence>MTDTPYYKAFVAQAPVHVIQAVFENEAPVLIGVSLTDGVYLEGIVLDIQDYNYQKSICLLTANEQVVFFDSRHLVALTVKQPKKMAVALSKGAISRPMGAANENLTVLQLKRWIRTEKAQLGSQVKEFKIDALPLDELNNRLNIKDVFKALQTVVSQITKDDLGQSAWQAIDTIVLEQADKLSVKVQAATVIISLAIDKALPSDLSKILEEQLLQKL</sequence>
<dbReference type="EMBL" id="FTOB01000002">
    <property type="protein sequence ID" value="SIS47470.1"/>
    <property type="molecule type" value="Genomic_DNA"/>
</dbReference>
<protein>
    <submittedName>
        <fullName evidence="1">Uncharacterized protein</fullName>
    </submittedName>
</protein>
<evidence type="ECO:0000313" key="1">
    <source>
        <dbReference type="EMBL" id="SIS47470.1"/>
    </source>
</evidence>
<proteinExistence type="predicted"/>
<name>A0ABY1KP11_9FLAO</name>
<comment type="caution">
    <text evidence="1">The sequence shown here is derived from an EMBL/GenBank/DDBJ whole genome shotgun (WGS) entry which is preliminary data.</text>
</comment>
<reference evidence="1 2" key="1">
    <citation type="submission" date="2017-01" db="EMBL/GenBank/DDBJ databases">
        <authorList>
            <person name="Varghese N."/>
            <person name="Submissions S."/>
        </authorList>
    </citation>
    <scope>NUCLEOTIDE SEQUENCE [LARGE SCALE GENOMIC DNA]</scope>
    <source>
        <strain evidence="1 2">DSM 2061</strain>
    </source>
</reference>
<keyword evidence="2" id="KW-1185">Reference proteome</keyword>
<dbReference type="RefSeq" id="WP_139327612.1">
    <property type="nucleotide sequence ID" value="NZ_FTOB01000002.1"/>
</dbReference>